<sequence length="104" mass="11448">MILLNGYLLIFYTNICGMAPKACASLFLIARILDGLNDPIVGLCIDRMPNTRFGHFRMPLIVGTVLCGLNYLLLWFGPMIAPSGKLVIAYISYHTSSGSFYLGI</sequence>
<dbReference type="Proteomes" id="UP001600943">
    <property type="component" value="Unassembled WGS sequence"/>
</dbReference>
<feature type="transmembrane region" description="Helical" evidence="1">
    <location>
        <begin position="56"/>
        <end position="76"/>
    </location>
</feature>
<dbReference type="PANTHER" id="PTHR11328:SF24">
    <property type="entry name" value="MAJOR FACILITATOR SUPERFAMILY (MFS) PROFILE DOMAIN-CONTAINING PROTEIN"/>
    <property type="match status" value="1"/>
</dbReference>
<evidence type="ECO:0000313" key="3">
    <source>
        <dbReference type="Proteomes" id="UP001600943"/>
    </source>
</evidence>
<dbReference type="Pfam" id="PF13347">
    <property type="entry name" value="MFS_2"/>
    <property type="match status" value="1"/>
</dbReference>
<comment type="caution">
    <text evidence="2">The sequence shown here is derived from an EMBL/GenBank/DDBJ whole genome shotgun (WGS) entry which is preliminary data.</text>
</comment>
<feature type="transmembrane region" description="Helical" evidence="1">
    <location>
        <begin position="7"/>
        <end position="33"/>
    </location>
</feature>
<evidence type="ECO:0008006" key="4">
    <source>
        <dbReference type="Google" id="ProtNLM"/>
    </source>
</evidence>
<dbReference type="InterPro" id="IPR039672">
    <property type="entry name" value="MFS_2"/>
</dbReference>
<dbReference type="PANTHER" id="PTHR11328">
    <property type="entry name" value="MAJOR FACILITATOR SUPERFAMILY DOMAIN-CONTAINING PROTEIN"/>
    <property type="match status" value="1"/>
</dbReference>
<dbReference type="RefSeq" id="WP_390407337.1">
    <property type="nucleotide sequence ID" value="NZ_BAABYW010000001.1"/>
</dbReference>
<protein>
    <recommendedName>
        <fullName evidence="4">MFS transporter</fullName>
    </recommendedName>
</protein>
<name>A0ABQ0BDI5_9FIRM</name>
<keyword evidence="3" id="KW-1185">Reference proteome</keyword>
<evidence type="ECO:0000313" key="2">
    <source>
        <dbReference type="EMBL" id="GAA6409527.1"/>
    </source>
</evidence>
<gene>
    <name evidence="2" type="ORF">K040078D81_36440</name>
</gene>
<keyword evidence="1" id="KW-0472">Membrane</keyword>
<keyword evidence="1" id="KW-1133">Transmembrane helix</keyword>
<reference evidence="2 3" key="1">
    <citation type="submission" date="2024-04" db="EMBL/GenBank/DDBJ databases">
        <title>Defined microbial consortia suppress multidrug-resistant proinflammatory Enterobacteriaceae via ecological control.</title>
        <authorList>
            <person name="Furuichi M."/>
            <person name="Kawaguchi T."/>
            <person name="Pust M."/>
            <person name="Yasuma K."/>
            <person name="Plichta D."/>
            <person name="Hasegawa N."/>
            <person name="Ohya T."/>
            <person name="Bhattarai S."/>
            <person name="Sasajima S."/>
            <person name="Aoto Y."/>
            <person name="Tuganbaev T."/>
            <person name="Yaginuma M."/>
            <person name="Ueda M."/>
            <person name="Okahashi N."/>
            <person name="Amafuji K."/>
            <person name="Kiridooshi Y."/>
            <person name="Sugita K."/>
            <person name="Strazar M."/>
            <person name="Skelly A."/>
            <person name="Suda W."/>
            <person name="Hattori M."/>
            <person name="Nakamoto N."/>
            <person name="Caballero S."/>
            <person name="Norman J."/>
            <person name="Olle B."/>
            <person name="Tanoue T."/>
            <person name="Arita M."/>
            <person name="Bucci V."/>
            <person name="Atarashi K."/>
            <person name="Xavier R."/>
            <person name="Honda K."/>
        </authorList>
    </citation>
    <scope>NUCLEOTIDE SEQUENCE [LARGE SCALE GENOMIC DNA]</scope>
    <source>
        <strain evidence="3">k04-0078-D8-1</strain>
    </source>
</reference>
<dbReference type="EMBL" id="BAABYW010000001">
    <property type="protein sequence ID" value="GAA6409527.1"/>
    <property type="molecule type" value="Genomic_DNA"/>
</dbReference>
<evidence type="ECO:0000256" key="1">
    <source>
        <dbReference type="SAM" id="Phobius"/>
    </source>
</evidence>
<proteinExistence type="predicted"/>
<accession>A0ABQ0BDI5</accession>
<keyword evidence="1" id="KW-0812">Transmembrane</keyword>
<organism evidence="2 3">
    <name type="scientific">Blautia hominis</name>
    <dbReference type="NCBI Taxonomy" id="2025493"/>
    <lineage>
        <taxon>Bacteria</taxon>
        <taxon>Bacillati</taxon>
        <taxon>Bacillota</taxon>
        <taxon>Clostridia</taxon>
        <taxon>Lachnospirales</taxon>
        <taxon>Lachnospiraceae</taxon>
        <taxon>Blautia</taxon>
    </lineage>
</organism>